<dbReference type="InterPro" id="IPR035899">
    <property type="entry name" value="DBL_dom_sf"/>
</dbReference>
<dbReference type="GO" id="GO:0007399">
    <property type="term" value="P:nervous system development"/>
    <property type="evidence" value="ECO:0007669"/>
    <property type="project" value="TreeGrafter"/>
</dbReference>
<keyword evidence="6" id="KW-1185">Reference proteome</keyword>
<dbReference type="PANTHER" id="PTHR16777:SF2">
    <property type="entry name" value="PROTEIN ECT2"/>
    <property type="match status" value="1"/>
</dbReference>
<sequence>MNHPESSSIMNGQFILVIGPGLSDNLVKDLTERDIAFKLATHDEVFDDNPTCQHLYVVHDFDGSYFTKLREAKKFIYGITALKQTLFGSEIMTLPKHPLHNFSMSKVCMAMSKVTDRYIAKRHLDLVHFMGGSCRKMIESKVKFLVAYGSGGDKYRTASNTDIPIMSPAWIDYCWEQRFVVNFDATDLEIVEKFRLKPFEFLYLAFVKFPADELKKMEELTVCNGGSFVQPEDPRCTHIVVYAISGEQDPDLVLEPTNEFVKVVYEEWFWTSLQIRLRAEESATDHAYPWTDNRLSLAERTFRMSQSVLSPNLDYTRADISEMSVSDAVATPKAHKSKRRLICEELIETEENYIQILEALVNEIQREIANSKLLDEGQVRIIFGKLPEILKSHQQMCCDLKLITANWRETNAIAAISKVFIEYAPKLLEKYPSYVNSLDSGREIIEKSRKDERFFALLKKCESRPECKRASLTDLLSRPFQRLFHVRNLLQRLMDDLKESSPDSEQLSLALEEMDKTLQAINEKKRTTESHLAQFAELSKIKDLPLELISATNRINGQVNARKLRLIDGKLVPCSSMLLTLFLLNDVLEICKRRSVKRSPSFSRSSLAGRSSVQRSGSYSGSRDDLRKPFRHIGKVEYSAIKAIESFKTCPGYESLFILILRPQDSVDKEDSGAFRYLPFWVEDENQGQTKTCDNFINLLAKRLYESGQSSRDTVLKRGSPPSVDLRYSEKFFSASSRCKSKTMSFRFAKRFKMESMKGTISPLVTKQS</sequence>
<proteinExistence type="predicted"/>
<dbReference type="Pfam" id="PF12738">
    <property type="entry name" value="PTCB-BRCT"/>
    <property type="match status" value="1"/>
</dbReference>
<dbReference type="SMART" id="SM00325">
    <property type="entry name" value="RhoGEF"/>
    <property type="match status" value="1"/>
</dbReference>
<feature type="region of interest" description="Disordered" evidence="2">
    <location>
        <begin position="602"/>
        <end position="624"/>
    </location>
</feature>
<feature type="coiled-coil region" evidence="1">
    <location>
        <begin position="504"/>
        <end position="531"/>
    </location>
</feature>
<feature type="domain" description="BRCT" evidence="4">
    <location>
        <begin position="196"/>
        <end position="274"/>
    </location>
</feature>
<dbReference type="GO" id="GO:0005085">
    <property type="term" value="F:guanyl-nucleotide exchange factor activity"/>
    <property type="evidence" value="ECO:0007669"/>
    <property type="project" value="InterPro"/>
</dbReference>
<evidence type="ECO:0008006" key="7">
    <source>
        <dbReference type="Google" id="ProtNLM"/>
    </source>
</evidence>
<dbReference type="Gene3D" id="3.40.50.10190">
    <property type="entry name" value="BRCT domain"/>
    <property type="match status" value="3"/>
</dbReference>
<dbReference type="InterPro" id="IPR026817">
    <property type="entry name" value="Ect2"/>
</dbReference>
<evidence type="ECO:0000259" key="4">
    <source>
        <dbReference type="PROSITE" id="PS50172"/>
    </source>
</evidence>
<dbReference type="InterPro" id="IPR001357">
    <property type="entry name" value="BRCT_dom"/>
</dbReference>
<feature type="coiled-coil region" evidence="1">
    <location>
        <begin position="347"/>
        <end position="374"/>
    </location>
</feature>
<evidence type="ECO:0000256" key="2">
    <source>
        <dbReference type="SAM" id="MobiDB-lite"/>
    </source>
</evidence>
<evidence type="ECO:0000259" key="3">
    <source>
        <dbReference type="PROSITE" id="PS50010"/>
    </source>
</evidence>
<dbReference type="OMA" id="RYAVCKE"/>
<dbReference type="GeneID" id="107367139"/>
<dbReference type="AlphaFoldDB" id="T1KTM3"/>
<dbReference type="InterPro" id="IPR049395">
    <property type="entry name" value="ECT2_PH"/>
</dbReference>
<feature type="domain" description="DH" evidence="3">
    <location>
        <begin position="338"/>
        <end position="524"/>
    </location>
</feature>
<reference evidence="5" key="2">
    <citation type="submission" date="2015-06" db="UniProtKB">
        <authorList>
            <consortium name="EnsemblMetazoa"/>
        </authorList>
    </citation>
    <scope>IDENTIFICATION</scope>
</reference>
<dbReference type="GO" id="GO:2000431">
    <property type="term" value="P:regulation of cytokinesis, actomyosin contractile ring assembly"/>
    <property type="evidence" value="ECO:0007669"/>
    <property type="project" value="InterPro"/>
</dbReference>
<dbReference type="Gene3D" id="1.20.900.10">
    <property type="entry name" value="Dbl homology (DH) domain"/>
    <property type="match status" value="1"/>
</dbReference>
<organism evidence="5 6">
    <name type="scientific">Tetranychus urticae</name>
    <name type="common">Two-spotted spider mite</name>
    <dbReference type="NCBI Taxonomy" id="32264"/>
    <lineage>
        <taxon>Eukaryota</taxon>
        <taxon>Metazoa</taxon>
        <taxon>Ecdysozoa</taxon>
        <taxon>Arthropoda</taxon>
        <taxon>Chelicerata</taxon>
        <taxon>Arachnida</taxon>
        <taxon>Acari</taxon>
        <taxon>Acariformes</taxon>
        <taxon>Trombidiformes</taxon>
        <taxon>Prostigmata</taxon>
        <taxon>Eleutherengona</taxon>
        <taxon>Raphignathae</taxon>
        <taxon>Tetranychoidea</taxon>
        <taxon>Tetranychidae</taxon>
        <taxon>Tetranychus</taxon>
    </lineage>
</organism>
<dbReference type="SMART" id="SM00292">
    <property type="entry name" value="BRCT"/>
    <property type="match status" value="2"/>
</dbReference>
<dbReference type="STRING" id="32264.T1KTM3"/>
<keyword evidence="1" id="KW-0175">Coiled coil</keyword>
<dbReference type="EMBL" id="CAEY01000544">
    <property type="status" value="NOT_ANNOTATED_CDS"/>
    <property type="molecule type" value="Genomic_DNA"/>
</dbReference>
<dbReference type="SUPFAM" id="SSF52113">
    <property type="entry name" value="BRCT domain"/>
    <property type="match status" value="2"/>
</dbReference>
<feature type="domain" description="BRCT" evidence="4">
    <location>
        <begin position="125"/>
        <end position="188"/>
    </location>
</feature>
<dbReference type="GO" id="GO:0005938">
    <property type="term" value="C:cell cortex"/>
    <property type="evidence" value="ECO:0007669"/>
    <property type="project" value="TreeGrafter"/>
</dbReference>
<dbReference type="GO" id="GO:0005096">
    <property type="term" value="F:GTPase activator activity"/>
    <property type="evidence" value="ECO:0007669"/>
    <property type="project" value="InterPro"/>
</dbReference>
<dbReference type="EnsemblMetazoa" id="tetur21g00270.1">
    <property type="protein sequence ID" value="tetur21g00270.1"/>
    <property type="gene ID" value="tetur21g00270"/>
</dbReference>
<evidence type="ECO:0000313" key="6">
    <source>
        <dbReference type="Proteomes" id="UP000015104"/>
    </source>
</evidence>
<reference evidence="6" key="1">
    <citation type="submission" date="2011-08" db="EMBL/GenBank/DDBJ databases">
        <authorList>
            <person name="Rombauts S."/>
        </authorList>
    </citation>
    <scope>NUCLEOTIDE SEQUENCE</scope>
    <source>
        <strain evidence="6">London</strain>
    </source>
</reference>
<evidence type="ECO:0000313" key="5">
    <source>
        <dbReference type="EnsemblMetazoa" id="tetur21g00270.1"/>
    </source>
</evidence>
<protein>
    <recommendedName>
        <fullName evidence="7">DH domain-containing protein</fullName>
    </recommendedName>
</protein>
<dbReference type="PANTHER" id="PTHR16777">
    <property type="entry name" value="PROTEIN ECT2"/>
    <property type="match status" value="1"/>
</dbReference>
<dbReference type="RefSeq" id="XP_025017671.1">
    <property type="nucleotide sequence ID" value="XM_025161903.1"/>
</dbReference>
<dbReference type="KEGG" id="tut:107367139"/>
<dbReference type="SUPFAM" id="SSF48065">
    <property type="entry name" value="DBL homology domain (DH-domain)"/>
    <property type="match status" value="1"/>
</dbReference>
<dbReference type="Pfam" id="PF00621">
    <property type="entry name" value="RhoGEF"/>
    <property type="match status" value="1"/>
</dbReference>
<dbReference type="InterPro" id="IPR036420">
    <property type="entry name" value="BRCT_dom_sf"/>
</dbReference>
<dbReference type="PROSITE" id="PS50172">
    <property type="entry name" value="BRCT"/>
    <property type="match status" value="2"/>
</dbReference>
<dbReference type="CDD" id="cd00160">
    <property type="entry name" value="RhoGEF"/>
    <property type="match status" value="1"/>
</dbReference>
<accession>T1KTM3</accession>
<dbReference type="InterPro" id="IPR000219">
    <property type="entry name" value="DH_dom"/>
</dbReference>
<dbReference type="Proteomes" id="UP000015104">
    <property type="component" value="Unassembled WGS sequence"/>
</dbReference>
<name>T1KTM3_TETUR</name>
<evidence type="ECO:0000256" key="1">
    <source>
        <dbReference type="SAM" id="Coils"/>
    </source>
</evidence>
<dbReference type="GO" id="GO:0000281">
    <property type="term" value="P:mitotic cytokinesis"/>
    <property type="evidence" value="ECO:0007669"/>
    <property type="project" value="TreeGrafter"/>
</dbReference>
<dbReference type="OrthoDB" id="9997817at2759"/>
<dbReference type="PROSITE" id="PS50010">
    <property type="entry name" value="DH_2"/>
    <property type="match status" value="1"/>
</dbReference>
<dbReference type="HOGENOM" id="CLU_008187_0_0_1"/>
<feature type="compositionally biased region" description="Low complexity" evidence="2">
    <location>
        <begin position="602"/>
        <end position="621"/>
    </location>
</feature>
<dbReference type="Pfam" id="PF21242">
    <property type="entry name" value="ECT2_PH"/>
    <property type="match status" value="1"/>
</dbReference>
<dbReference type="GO" id="GO:0005634">
    <property type="term" value="C:nucleus"/>
    <property type="evidence" value="ECO:0007669"/>
    <property type="project" value="InterPro"/>
</dbReference>
<dbReference type="eggNOG" id="KOG3524">
    <property type="taxonomic scope" value="Eukaryota"/>
</dbReference>